<feature type="compositionally biased region" description="Pro residues" evidence="1">
    <location>
        <begin position="65"/>
        <end position="75"/>
    </location>
</feature>
<sequence>MLSNASQMNQGQWAQAIAMGGPSMMPGHGPPSHPMQGYGGSSQVPPQMMGGGGPPMMGSMHGMQGPPPQGPPNMQGPPQGLTGMYGPAGMPGPGPPYGMHGPPRPMMGPPGMQGPPPLQPNMIHGSPQSHGPTMHSHQNESRPPLPKENRIQTKIGNLKKEIPLKKQDVVGGMSADELALLGIDVGDMAAQSF</sequence>
<reference evidence="2 3" key="1">
    <citation type="submission" date="2017-12" db="EMBL/GenBank/DDBJ databases">
        <title>Hemimetabolous genomes reveal molecular basis of termite eusociality.</title>
        <authorList>
            <person name="Harrison M.C."/>
            <person name="Jongepier E."/>
            <person name="Robertson H.M."/>
            <person name="Arning N."/>
            <person name="Bitard-Feildel T."/>
            <person name="Chao H."/>
            <person name="Childers C.P."/>
            <person name="Dinh H."/>
            <person name="Doddapaneni H."/>
            <person name="Dugan S."/>
            <person name="Gowin J."/>
            <person name="Greiner C."/>
            <person name="Han Y."/>
            <person name="Hu H."/>
            <person name="Hughes D.S.T."/>
            <person name="Huylmans A.-K."/>
            <person name="Kemena C."/>
            <person name="Kremer L.P.M."/>
            <person name="Lee S.L."/>
            <person name="Lopez-Ezquerra A."/>
            <person name="Mallet L."/>
            <person name="Monroy-Kuhn J.M."/>
            <person name="Moser A."/>
            <person name="Murali S.C."/>
            <person name="Muzny D.M."/>
            <person name="Otani S."/>
            <person name="Piulachs M.-D."/>
            <person name="Poelchau M."/>
            <person name="Qu J."/>
            <person name="Schaub F."/>
            <person name="Wada-Katsumata A."/>
            <person name="Worley K.C."/>
            <person name="Xie Q."/>
            <person name="Ylla G."/>
            <person name="Poulsen M."/>
            <person name="Gibbs R.A."/>
            <person name="Schal C."/>
            <person name="Richards S."/>
            <person name="Belles X."/>
            <person name="Korb J."/>
            <person name="Bornberg-Bauer E."/>
        </authorList>
    </citation>
    <scope>NUCLEOTIDE SEQUENCE [LARGE SCALE GENOMIC DNA]</scope>
    <source>
        <tissue evidence="2">Whole body</tissue>
    </source>
</reference>
<dbReference type="OrthoDB" id="10072641at2759"/>
<dbReference type="Proteomes" id="UP000235965">
    <property type="component" value="Unassembled WGS sequence"/>
</dbReference>
<organism evidence="2 3">
    <name type="scientific">Cryptotermes secundus</name>
    <dbReference type="NCBI Taxonomy" id="105785"/>
    <lineage>
        <taxon>Eukaryota</taxon>
        <taxon>Metazoa</taxon>
        <taxon>Ecdysozoa</taxon>
        <taxon>Arthropoda</taxon>
        <taxon>Hexapoda</taxon>
        <taxon>Insecta</taxon>
        <taxon>Pterygota</taxon>
        <taxon>Neoptera</taxon>
        <taxon>Polyneoptera</taxon>
        <taxon>Dictyoptera</taxon>
        <taxon>Blattodea</taxon>
        <taxon>Blattoidea</taxon>
        <taxon>Termitoidae</taxon>
        <taxon>Kalotermitidae</taxon>
        <taxon>Cryptotermitinae</taxon>
        <taxon>Cryptotermes</taxon>
    </lineage>
</organism>
<name>A0A2J7PWB8_9NEOP</name>
<protein>
    <submittedName>
        <fullName evidence="2">Uncharacterized protein</fullName>
    </submittedName>
</protein>
<evidence type="ECO:0000313" key="3">
    <source>
        <dbReference type="Proteomes" id="UP000235965"/>
    </source>
</evidence>
<evidence type="ECO:0000313" key="2">
    <source>
        <dbReference type="EMBL" id="PNF20623.1"/>
    </source>
</evidence>
<proteinExistence type="predicted"/>
<accession>A0A2J7PWB8</accession>
<feature type="region of interest" description="Disordered" evidence="1">
    <location>
        <begin position="19"/>
        <end position="76"/>
    </location>
</feature>
<comment type="caution">
    <text evidence="2">The sequence shown here is derived from an EMBL/GenBank/DDBJ whole genome shotgun (WGS) entry which is preliminary data.</text>
</comment>
<feature type="compositionally biased region" description="Basic and acidic residues" evidence="1">
    <location>
        <begin position="137"/>
        <end position="151"/>
    </location>
</feature>
<evidence type="ECO:0000256" key="1">
    <source>
        <dbReference type="SAM" id="MobiDB-lite"/>
    </source>
</evidence>
<keyword evidence="3" id="KW-1185">Reference proteome</keyword>
<gene>
    <name evidence="2" type="ORF">B7P43_G04256</name>
</gene>
<dbReference type="AlphaFoldDB" id="A0A2J7PWB8"/>
<feature type="region of interest" description="Disordered" evidence="1">
    <location>
        <begin position="125"/>
        <end position="159"/>
    </location>
</feature>
<dbReference type="EMBL" id="NEVH01020936">
    <property type="protein sequence ID" value="PNF20623.1"/>
    <property type="molecule type" value="Genomic_DNA"/>
</dbReference>